<reference evidence="4 5" key="1">
    <citation type="submission" date="2018-10" db="EMBL/GenBank/DDBJ databases">
        <title>Draft genome sequence of Bacillus salarius IM0101, isolated from a hypersaline soil in Inner Mongolia, China.</title>
        <authorList>
            <person name="Yamprayoonswat W."/>
            <person name="Boonvisut S."/>
            <person name="Jumpathong W."/>
            <person name="Sittihan S."/>
            <person name="Ruangsuj P."/>
            <person name="Wanthongcharoen S."/>
            <person name="Thongpramul N."/>
            <person name="Pimmason S."/>
            <person name="Yu B."/>
            <person name="Yasawong M."/>
        </authorList>
    </citation>
    <scope>NUCLEOTIDE SEQUENCE [LARGE SCALE GENOMIC DNA]</scope>
    <source>
        <strain evidence="4 5">IM0101</strain>
    </source>
</reference>
<evidence type="ECO:0000313" key="5">
    <source>
        <dbReference type="Proteomes" id="UP000275076"/>
    </source>
</evidence>
<dbReference type="Proteomes" id="UP000275076">
    <property type="component" value="Unassembled WGS sequence"/>
</dbReference>
<name>A0A428MZF5_9BACI</name>
<feature type="domain" description="Methyltransferase" evidence="3">
    <location>
        <begin position="41"/>
        <end position="134"/>
    </location>
</feature>
<keyword evidence="1 4" id="KW-0489">Methyltransferase</keyword>
<dbReference type="Pfam" id="PF13649">
    <property type="entry name" value="Methyltransf_25"/>
    <property type="match status" value="1"/>
</dbReference>
<protein>
    <submittedName>
        <fullName evidence="4">Class I SAM-dependent methyltransferase</fullName>
    </submittedName>
</protein>
<dbReference type="GO" id="GO:0008168">
    <property type="term" value="F:methyltransferase activity"/>
    <property type="evidence" value="ECO:0007669"/>
    <property type="project" value="UniProtKB-KW"/>
</dbReference>
<dbReference type="CDD" id="cd02440">
    <property type="entry name" value="AdoMet_MTases"/>
    <property type="match status" value="1"/>
</dbReference>
<dbReference type="PANTHER" id="PTHR43861">
    <property type="entry name" value="TRANS-ACONITATE 2-METHYLTRANSFERASE-RELATED"/>
    <property type="match status" value="1"/>
</dbReference>
<sequence length="250" mass="28782">MKAYSGFAKVYDRLMEDAPYNTWMAWLHQVLQKEAGPSPVILDVGCGTGTILHLLLQNGYNAHGLDMSEEMLSAAREKTDVYKPHLFHQDMRYIENVGYYDSIVVLCDSFNYLIAEDDVRTAFQSFYSHLKDGGTLIFDVHSLYYIENVLHDFSFADAADDVSYIWNSFPTSEKGEVEHELSFFIQQQAGHYERHDELHLQKAFPISLYQTFLQEAGFDIHGIYADFSFEAPKEDSERIFFVAKKECTTS</sequence>
<keyword evidence="2 4" id="KW-0808">Transferase</keyword>
<dbReference type="Gene3D" id="3.40.50.150">
    <property type="entry name" value="Vaccinia Virus protein VP39"/>
    <property type="match status" value="1"/>
</dbReference>
<organism evidence="4 5">
    <name type="scientific">Salibacterium salarium</name>
    <dbReference type="NCBI Taxonomy" id="284579"/>
    <lineage>
        <taxon>Bacteria</taxon>
        <taxon>Bacillati</taxon>
        <taxon>Bacillota</taxon>
        <taxon>Bacilli</taxon>
        <taxon>Bacillales</taxon>
        <taxon>Bacillaceae</taxon>
    </lineage>
</organism>
<evidence type="ECO:0000313" key="4">
    <source>
        <dbReference type="EMBL" id="RSL31544.1"/>
    </source>
</evidence>
<dbReference type="RefSeq" id="WP_125558367.1">
    <property type="nucleotide sequence ID" value="NZ_RBVX01000023.1"/>
</dbReference>
<dbReference type="InterPro" id="IPR029063">
    <property type="entry name" value="SAM-dependent_MTases_sf"/>
</dbReference>
<dbReference type="OrthoDB" id="9811589at2"/>
<dbReference type="AlphaFoldDB" id="A0A428MZF5"/>
<evidence type="ECO:0000256" key="1">
    <source>
        <dbReference type="ARBA" id="ARBA00022603"/>
    </source>
</evidence>
<dbReference type="EMBL" id="RBVX01000023">
    <property type="protein sequence ID" value="RSL31544.1"/>
    <property type="molecule type" value="Genomic_DNA"/>
</dbReference>
<accession>A0A428MZF5</accession>
<keyword evidence="5" id="KW-1185">Reference proteome</keyword>
<dbReference type="Gene3D" id="2.20.25.110">
    <property type="entry name" value="S-adenosyl-L-methionine-dependent methyltransferases"/>
    <property type="match status" value="1"/>
</dbReference>
<dbReference type="GO" id="GO:0032259">
    <property type="term" value="P:methylation"/>
    <property type="evidence" value="ECO:0007669"/>
    <property type="project" value="UniProtKB-KW"/>
</dbReference>
<dbReference type="PANTHER" id="PTHR43861:SF1">
    <property type="entry name" value="TRANS-ACONITATE 2-METHYLTRANSFERASE"/>
    <property type="match status" value="1"/>
</dbReference>
<dbReference type="InterPro" id="IPR041698">
    <property type="entry name" value="Methyltransf_25"/>
</dbReference>
<evidence type="ECO:0000259" key="3">
    <source>
        <dbReference type="Pfam" id="PF13649"/>
    </source>
</evidence>
<dbReference type="SUPFAM" id="SSF53335">
    <property type="entry name" value="S-adenosyl-L-methionine-dependent methyltransferases"/>
    <property type="match status" value="1"/>
</dbReference>
<proteinExistence type="predicted"/>
<evidence type="ECO:0000256" key="2">
    <source>
        <dbReference type="ARBA" id="ARBA00022679"/>
    </source>
</evidence>
<gene>
    <name evidence="4" type="ORF">D7Z54_20110</name>
</gene>
<comment type="caution">
    <text evidence="4">The sequence shown here is derived from an EMBL/GenBank/DDBJ whole genome shotgun (WGS) entry which is preliminary data.</text>
</comment>